<feature type="transmembrane region" description="Helical" evidence="4">
    <location>
        <begin position="235"/>
        <end position="254"/>
    </location>
</feature>
<feature type="transmembrane region" description="Helical" evidence="4">
    <location>
        <begin position="210"/>
        <end position="229"/>
    </location>
</feature>
<feature type="domain" description="DNA mismatch repair proteins mutS family" evidence="5">
    <location>
        <begin position="420"/>
        <end position="594"/>
    </location>
</feature>
<feature type="transmembrane region" description="Helical" evidence="4">
    <location>
        <begin position="54"/>
        <end position="71"/>
    </location>
</feature>
<dbReference type="GO" id="GO:0005829">
    <property type="term" value="C:cytosol"/>
    <property type="evidence" value="ECO:0007669"/>
    <property type="project" value="TreeGrafter"/>
</dbReference>
<proteinExistence type="predicted"/>
<evidence type="ECO:0000259" key="5">
    <source>
        <dbReference type="SMART" id="SM00534"/>
    </source>
</evidence>
<name>A0A3B0TDR3_9ZZZZ</name>
<accession>A0A3B0TDR3</accession>
<organism evidence="6">
    <name type="scientific">hydrothermal vent metagenome</name>
    <dbReference type="NCBI Taxonomy" id="652676"/>
    <lineage>
        <taxon>unclassified sequences</taxon>
        <taxon>metagenomes</taxon>
        <taxon>ecological metagenomes</taxon>
    </lineage>
</organism>
<dbReference type="Pfam" id="PF05192">
    <property type="entry name" value="MutS_III"/>
    <property type="match status" value="1"/>
</dbReference>
<reference evidence="6" key="1">
    <citation type="submission" date="2018-06" db="EMBL/GenBank/DDBJ databases">
        <authorList>
            <person name="Zhirakovskaya E."/>
        </authorList>
    </citation>
    <scope>NUCLEOTIDE SEQUENCE</scope>
</reference>
<feature type="transmembrane region" description="Helical" evidence="4">
    <location>
        <begin position="31"/>
        <end position="48"/>
    </location>
</feature>
<dbReference type="InterPro" id="IPR007696">
    <property type="entry name" value="DNA_mismatch_repair_MutS_core"/>
</dbReference>
<dbReference type="SUPFAM" id="SSF48334">
    <property type="entry name" value="DNA repair protein MutS, domain III"/>
    <property type="match status" value="1"/>
</dbReference>
<dbReference type="SMART" id="SM00534">
    <property type="entry name" value="MUTSac"/>
    <property type="match status" value="1"/>
</dbReference>
<evidence type="ECO:0000256" key="1">
    <source>
        <dbReference type="ARBA" id="ARBA00022741"/>
    </source>
</evidence>
<dbReference type="InterPro" id="IPR027417">
    <property type="entry name" value="P-loop_NTPase"/>
</dbReference>
<dbReference type="GO" id="GO:0030983">
    <property type="term" value="F:mismatched DNA binding"/>
    <property type="evidence" value="ECO:0007669"/>
    <property type="project" value="InterPro"/>
</dbReference>
<dbReference type="GO" id="GO:0005524">
    <property type="term" value="F:ATP binding"/>
    <property type="evidence" value="ECO:0007669"/>
    <property type="project" value="UniProtKB-KW"/>
</dbReference>
<dbReference type="PANTHER" id="PTHR11361:SF99">
    <property type="entry name" value="DNA MISMATCH REPAIR PROTEIN"/>
    <property type="match status" value="1"/>
</dbReference>
<dbReference type="InterPro" id="IPR045076">
    <property type="entry name" value="MutS"/>
</dbReference>
<evidence type="ECO:0000313" key="6">
    <source>
        <dbReference type="EMBL" id="VAW16148.1"/>
    </source>
</evidence>
<dbReference type="Pfam" id="PF00488">
    <property type="entry name" value="MutS_V"/>
    <property type="match status" value="1"/>
</dbReference>
<keyword evidence="4" id="KW-0812">Transmembrane</keyword>
<dbReference type="EMBL" id="UOEP01000057">
    <property type="protein sequence ID" value="VAW16148.1"/>
    <property type="molecule type" value="Genomic_DNA"/>
</dbReference>
<dbReference type="PANTHER" id="PTHR11361">
    <property type="entry name" value="DNA MISMATCH REPAIR PROTEIN MUTS FAMILY MEMBER"/>
    <property type="match status" value="1"/>
</dbReference>
<dbReference type="GO" id="GO:0140664">
    <property type="term" value="F:ATP-dependent DNA damage sensor activity"/>
    <property type="evidence" value="ECO:0007669"/>
    <property type="project" value="InterPro"/>
</dbReference>
<dbReference type="InterPro" id="IPR036187">
    <property type="entry name" value="DNA_mismatch_repair_MutS_sf"/>
</dbReference>
<dbReference type="Gene3D" id="1.10.1420.10">
    <property type="match status" value="1"/>
</dbReference>
<evidence type="ECO:0000256" key="2">
    <source>
        <dbReference type="ARBA" id="ARBA00022840"/>
    </source>
</evidence>
<keyword evidence="3" id="KW-0238">DNA-binding</keyword>
<evidence type="ECO:0000256" key="4">
    <source>
        <dbReference type="SAM" id="Phobius"/>
    </source>
</evidence>
<protein>
    <submittedName>
        <fullName evidence="6">MutS-related protein, family 1</fullName>
    </submittedName>
</protein>
<keyword evidence="2" id="KW-0067">ATP-binding</keyword>
<sequence length="595" mass="68265">MQINLVEFYIEKRDSFIRYEAQLAKKIKRIAFFRLLAFSGIAFSLIYLTRFGVFPGVLAALSSLAFFLFLVKRHIRFEKLKKRCGILSGLAKDELKALNHDFSHFNNGKEFIDPGHDFSYDLDLFGEGSLFQFINRTSTLSGGKKLAALLISPPIDKEEIEKRQESIKELSGYPEWRMQFLASGNMFDETERQHDAVAAWPDKEFRFNRYGLIGYLRWVIPAITLASLLPGLLGMTWLFFALCVFVQLSFVYFYRHRIKEYFRFFGEKSLLIEKYVSLLSEIENRGFSSEWLKEMQQAISKPSSACKTIKELGSLVKEFEFGRHLLAGLFLNSIFLWDVRCIYNLREWHLKNRKKLINWLEVIENIDAVISLANFSNNNPGFVYPQVKEGRFIFESEQLGHPLLNPQKRVCSDFKVGGFPEVIIVTGANMAGKSTFLRTVGVNMVLSRLGAPVCATKYVFTPIGLYTNMRTTDSLLKDESYFFAELKRLSFALERLRGGEKLFVILDEILKGTNSADKLNGSKELVKQLAKLKAVTLIATHDLKLAEIGNELPAVKNKCFEIHIKDDELTFDYRLTEGVTKSMNATFLMKKMGII</sequence>
<gene>
    <name evidence="6" type="ORF">MNBD_BACTEROID01-962</name>
</gene>
<evidence type="ECO:0000256" key="3">
    <source>
        <dbReference type="ARBA" id="ARBA00023125"/>
    </source>
</evidence>
<keyword evidence="4" id="KW-1133">Transmembrane helix</keyword>
<dbReference type="SUPFAM" id="SSF52540">
    <property type="entry name" value="P-loop containing nucleoside triphosphate hydrolases"/>
    <property type="match status" value="1"/>
</dbReference>
<dbReference type="AlphaFoldDB" id="A0A3B0TDR3"/>
<dbReference type="InterPro" id="IPR000432">
    <property type="entry name" value="DNA_mismatch_repair_MutS_C"/>
</dbReference>
<keyword evidence="1" id="KW-0547">Nucleotide-binding</keyword>
<dbReference type="Gene3D" id="3.40.50.300">
    <property type="entry name" value="P-loop containing nucleotide triphosphate hydrolases"/>
    <property type="match status" value="1"/>
</dbReference>
<keyword evidence="4" id="KW-0472">Membrane</keyword>
<dbReference type="GO" id="GO:0006298">
    <property type="term" value="P:mismatch repair"/>
    <property type="evidence" value="ECO:0007669"/>
    <property type="project" value="InterPro"/>
</dbReference>